<proteinExistence type="predicted"/>
<evidence type="ECO:0000313" key="4">
    <source>
        <dbReference type="Proteomes" id="UP000324800"/>
    </source>
</evidence>
<sequence length="518" mass="61101">SITIPTETEDSGVLFTRQAFASCADELLQRMQGWAEEQHKQAACTTHIVTNTLYSRLAEERRRVRILERERFGHRQAVQRRVQIEVTEKSYQNMHEVENLQNSITKLFRERQMKEKQIIREVRSEFDDLVINMRDELQKVNENINKYKAEMQNNTILSLLAMTNESLRKVDLSASNALLHSDAIRQAVGMIQQAQKTISAKDTNDSIIGNEIGGSNPFGNRNLIREMHNMRQKNTDLETRLSIVETEAQMSENELHRQLYSQTAELDKMLEKEREEHFELIQMRDVKVRMLEMDSYRTNTNLSDAVAKLETVEKEQRFQNRNKMVLMKWKANKTRLLQELQEQLDRVSRYTTVDVDKLYQDLEQKETELRVVEMKEMMFFDEKQQEDDYNKGELDKLKKMVNDEKKYKQEAFEKLTQIRVWLEQTLEETDVDKPEDNHAKTQNATSDSEYLSDLELKQLEIEVEYKQKLGQIQQNISSLAAENEKLRHQVEELAEKTQREDEKSTRSNQLPPIASSRK</sequence>
<feature type="region of interest" description="Disordered" evidence="2">
    <location>
        <begin position="481"/>
        <end position="518"/>
    </location>
</feature>
<feature type="coiled-coil region" evidence="1">
    <location>
        <begin position="220"/>
        <end position="254"/>
    </location>
</feature>
<dbReference type="AlphaFoldDB" id="A0A5J4U3X9"/>
<accession>A0A5J4U3X9</accession>
<evidence type="ECO:0000313" key="3">
    <source>
        <dbReference type="EMBL" id="KAA6365476.1"/>
    </source>
</evidence>
<feature type="coiled-coil region" evidence="1">
    <location>
        <begin position="97"/>
        <end position="157"/>
    </location>
</feature>
<reference evidence="3 4" key="1">
    <citation type="submission" date="2019-03" db="EMBL/GenBank/DDBJ databases">
        <title>Single cell metagenomics reveals metabolic interactions within the superorganism composed of flagellate Streblomastix strix and complex community of Bacteroidetes bacteria on its surface.</title>
        <authorList>
            <person name="Treitli S.C."/>
            <person name="Kolisko M."/>
            <person name="Husnik F."/>
            <person name="Keeling P."/>
            <person name="Hampl V."/>
        </authorList>
    </citation>
    <scope>NUCLEOTIDE SEQUENCE [LARGE SCALE GENOMIC DNA]</scope>
    <source>
        <strain evidence="3">ST1C</strain>
    </source>
</reference>
<gene>
    <name evidence="3" type="ORF">EZS28_038998</name>
</gene>
<evidence type="ECO:0000256" key="1">
    <source>
        <dbReference type="SAM" id="Coils"/>
    </source>
</evidence>
<protein>
    <submittedName>
        <fullName evidence="3">Uncharacterized protein</fullName>
    </submittedName>
</protein>
<feature type="compositionally biased region" description="Basic and acidic residues" evidence="2">
    <location>
        <begin position="482"/>
        <end position="505"/>
    </location>
</feature>
<keyword evidence="1" id="KW-0175">Coiled coil</keyword>
<feature type="coiled-coil region" evidence="1">
    <location>
        <begin position="326"/>
        <end position="375"/>
    </location>
</feature>
<dbReference type="Proteomes" id="UP000324800">
    <property type="component" value="Unassembled WGS sequence"/>
</dbReference>
<evidence type="ECO:0000256" key="2">
    <source>
        <dbReference type="SAM" id="MobiDB-lite"/>
    </source>
</evidence>
<organism evidence="3 4">
    <name type="scientific">Streblomastix strix</name>
    <dbReference type="NCBI Taxonomy" id="222440"/>
    <lineage>
        <taxon>Eukaryota</taxon>
        <taxon>Metamonada</taxon>
        <taxon>Preaxostyla</taxon>
        <taxon>Oxymonadida</taxon>
        <taxon>Streblomastigidae</taxon>
        <taxon>Streblomastix</taxon>
    </lineage>
</organism>
<name>A0A5J4U3X9_9EUKA</name>
<dbReference type="EMBL" id="SNRW01020422">
    <property type="protein sequence ID" value="KAA6365476.1"/>
    <property type="molecule type" value="Genomic_DNA"/>
</dbReference>
<comment type="caution">
    <text evidence="3">The sequence shown here is derived from an EMBL/GenBank/DDBJ whole genome shotgun (WGS) entry which is preliminary data.</text>
</comment>
<feature type="non-terminal residue" evidence="3">
    <location>
        <position position="1"/>
    </location>
</feature>